<accession>A0A7G5H232</accession>
<sequence length="277" mass="31656">MKLSARLFGCLLFFVVAKAAGQVSALKGTWINPEMQAMIINDTSSSSNNNVLSTKKLSSSFQLQLYGDTLSFQNRYTSSATNFKKLYTDRYDFKIVRFEQHTLEVKPVSKFSSDFFGSDESILFKRQEYTADTTIRFEKLVFSSGLCHGSCPKYEYELTNKKVFRLHIITAFANHSFIRDSTAQGYFIGEVPDSLYRKVIDALQTCYLRQLTVEPALCCDAPLKKLSIQFNGQKKTVETMFPPVVMTKLLAVLSQVYEEAPRKRTDRPFDLEPENHK</sequence>
<evidence type="ECO:0000313" key="2">
    <source>
        <dbReference type="EMBL" id="QMW05174.1"/>
    </source>
</evidence>
<proteinExistence type="predicted"/>
<evidence type="ECO:0000256" key="1">
    <source>
        <dbReference type="SAM" id="SignalP"/>
    </source>
</evidence>
<gene>
    <name evidence="2" type="ORF">H3H32_09930</name>
</gene>
<dbReference type="KEGG" id="sfol:H3H32_09930"/>
<keyword evidence="3" id="KW-1185">Reference proteome</keyword>
<name>A0A7G5H232_9BACT</name>
<feature type="chain" id="PRO_5028978412" evidence="1">
    <location>
        <begin position="20"/>
        <end position="277"/>
    </location>
</feature>
<dbReference type="AlphaFoldDB" id="A0A7G5H232"/>
<keyword evidence="1" id="KW-0732">Signal</keyword>
<dbReference type="Proteomes" id="UP000515369">
    <property type="component" value="Chromosome"/>
</dbReference>
<evidence type="ECO:0000313" key="3">
    <source>
        <dbReference type="Proteomes" id="UP000515369"/>
    </source>
</evidence>
<feature type="signal peptide" evidence="1">
    <location>
        <begin position="1"/>
        <end position="19"/>
    </location>
</feature>
<organism evidence="2 3">
    <name type="scientific">Spirosoma foliorum</name>
    <dbReference type="NCBI Taxonomy" id="2710596"/>
    <lineage>
        <taxon>Bacteria</taxon>
        <taxon>Pseudomonadati</taxon>
        <taxon>Bacteroidota</taxon>
        <taxon>Cytophagia</taxon>
        <taxon>Cytophagales</taxon>
        <taxon>Cytophagaceae</taxon>
        <taxon>Spirosoma</taxon>
    </lineage>
</organism>
<dbReference type="RefSeq" id="WP_182462521.1">
    <property type="nucleotide sequence ID" value="NZ_CP059732.1"/>
</dbReference>
<protein>
    <submittedName>
        <fullName evidence="2">Uncharacterized protein</fullName>
    </submittedName>
</protein>
<reference evidence="2 3" key="1">
    <citation type="submission" date="2020-07" db="EMBL/GenBank/DDBJ databases">
        <title>Spirosoma foliorum sp. nov., isolated from the leaves on the Nejang mountain Korea, Republic of.</title>
        <authorList>
            <person name="Ho H."/>
            <person name="Lee Y.-J."/>
            <person name="Nurcahyanto D.-A."/>
            <person name="Kim S.-G."/>
        </authorList>
    </citation>
    <scope>NUCLEOTIDE SEQUENCE [LARGE SCALE GENOMIC DNA]</scope>
    <source>
        <strain evidence="2 3">PL0136</strain>
    </source>
</reference>
<dbReference type="EMBL" id="CP059732">
    <property type="protein sequence ID" value="QMW05174.1"/>
    <property type="molecule type" value="Genomic_DNA"/>
</dbReference>